<dbReference type="NCBIfam" id="NF033451">
    <property type="entry name" value="BREX_2_MTaseX"/>
    <property type="match status" value="1"/>
</dbReference>
<dbReference type="PANTHER" id="PTHR33841:SF1">
    <property type="entry name" value="DNA METHYLTRANSFERASE A"/>
    <property type="match status" value="1"/>
</dbReference>
<keyword evidence="3 9" id="KW-0808">Transferase</keyword>
<dbReference type="InterPro" id="IPR054277">
    <property type="entry name" value="DUF7008"/>
</dbReference>
<dbReference type="GO" id="GO:0003676">
    <property type="term" value="F:nucleic acid binding"/>
    <property type="evidence" value="ECO:0007669"/>
    <property type="project" value="InterPro"/>
</dbReference>
<dbReference type="EMBL" id="CP022753">
    <property type="protein sequence ID" value="ASU81695.1"/>
    <property type="molecule type" value="Genomic_DNA"/>
</dbReference>
<dbReference type="RefSeq" id="WP_033301444.1">
    <property type="nucleotide sequence ID" value="NZ_ANBG01000333.1"/>
</dbReference>
<evidence type="ECO:0000256" key="6">
    <source>
        <dbReference type="SAM" id="MobiDB-lite"/>
    </source>
</evidence>
<sequence>MASRGAEQGGLLKDLRTQVKRLEDDLRPQSEDVAEFKSALEDEYSKAREAGRIAVTYGVWRDERITQVAAAWVLGTLFVRFCEDNGLIEHPWIAGPGDRLELAEARHSAFFQERPDLNDRDWLIAAFGHLSECHPTAAGLFDRSHNPLWQVTPSYEAASELLKFWRRIGPDGEIVHDFTDDDLDTRFLGDLYQDLSEHARKTYALLQTPEFVEEFILDLTLDPAIEEFGIEPELEIKDGSGNVEWHHVGLRTIDPACGSGHFLLGLFKRLLNKHRGEAGPGVDDWKLIRKALDSVHGCDKNPFAVSIARFRILVEVLKESGIRRMDRARVFPINVAVGDSLLHGRGQESVTSDLFSSEKIGMFAFETEDVWDYSKRIDLLGAGSYHVVVANPPYITVKDKKENQNYRRAYFACSGGYSLSVPFAQRIFGLAVRVAGTERRAGFTGQITANSFMKREFGKVLIESYFHGGPYKHPVTNRRRDFTGVDLTHVIDTSGAYIPGHGTPTVIIAGRNRVASQREAVRAVLGVQGEPEQPEDPSKGLVWRAIIEQVDSPGGGSAWVTVEDVGRSRFAKHPWSLSGGGANSVLEVIERASSQRLNSLGVDLGFVAITGEDEVFLVPGDYVNRLQKLDSRPLVQGENVRDYSVSHELDAIWSHAPGPLIGSPHPRSRMYRHFWPYRENLLQRKRFGIPVADISGMLWTDVRELYPRRFYSDRYLVYPFVATHNHFSLVREQSICIRTAPVVKLSGDATEEDYIRLLGILNSSTACFWLKQVCQGKGNRGGERSTGRWEWEEYYEFTGTKLQDFPLPAELPLELGGVLDSLAGELASTDPSAIVAKCCPSRESLDVARRSHRKIRRRMIALQEESDWRVYRLYGFLSDSESIDVSAADIDEVPEVELGERAFEIVLARRVAAGGDGREWFDRHGSTPITEIPSHWPDWYRDIVQRRIDVIESRRDIELIERPECKRRWSSESWKKKEREALRSWLLDRCEDRDLWFHERQGLEGVPRPMTVADLADAIASSPNGPDVMSVAELYAADHRERPDVRLVDVLREIVADQHVPYLSGLRYKDSGLRKREQWEDTWEKQREEDKTGQRLDIPVPPKYTSADFRKQSYWSNRGKLDVSKERFVSYPDAGPASDPTLVLGWAGWDHKEQAEALMHLVEDRVEQDDWSTEQVTPLLAGLLELLPWIKQWHSDYDEVWEGTPAEQVEQWLADQRDRFQVTDGDLRSWRPAPARRGRKASSA</sequence>
<feature type="region of interest" description="Disordered" evidence="6">
    <location>
        <begin position="1224"/>
        <end position="1244"/>
    </location>
</feature>
<dbReference type="EC" id="2.1.1.72" evidence="1"/>
<feature type="domain" description="Type II methyltransferase M.TaqI-like" evidence="7">
    <location>
        <begin position="295"/>
        <end position="461"/>
    </location>
</feature>
<gene>
    <name evidence="9" type="ORF">CDO52_01795</name>
</gene>
<dbReference type="GO" id="GO:0006304">
    <property type="term" value="P:DNA modification"/>
    <property type="evidence" value="ECO:0007669"/>
    <property type="project" value="InterPro"/>
</dbReference>
<dbReference type="REBASE" id="216225">
    <property type="entry name" value="Ngi90087ORF1795P"/>
</dbReference>
<dbReference type="PRINTS" id="PR00507">
    <property type="entry name" value="N12N6MTFRASE"/>
</dbReference>
<keyword evidence="10" id="KW-1185">Reference proteome</keyword>
<dbReference type="SUPFAM" id="SSF53335">
    <property type="entry name" value="S-adenosyl-L-methionine-dependent methyltransferases"/>
    <property type="match status" value="1"/>
</dbReference>
<proteinExistence type="predicted"/>
<evidence type="ECO:0000256" key="2">
    <source>
        <dbReference type="ARBA" id="ARBA00022603"/>
    </source>
</evidence>
<dbReference type="InterPro" id="IPR002052">
    <property type="entry name" value="DNA_methylase_N6_adenine_CS"/>
</dbReference>
<dbReference type="KEGG" id="ngv:CDO52_01795"/>
<evidence type="ECO:0000256" key="4">
    <source>
        <dbReference type="ARBA" id="ARBA00022691"/>
    </source>
</evidence>
<evidence type="ECO:0000256" key="1">
    <source>
        <dbReference type="ARBA" id="ARBA00011900"/>
    </source>
</evidence>
<dbReference type="Pfam" id="PF07669">
    <property type="entry name" value="Eco57I"/>
    <property type="match status" value="1"/>
</dbReference>
<dbReference type="Gene3D" id="3.40.50.150">
    <property type="entry name" value="Vaccinia Virus protein VP39"/>
    <property type="match status" value="1"/>
</dbReference>
<accession>A0A223S0N1</accession>
<dbReference type="Pfam" id="PF22654">
    <property type="entry name" value="DUF7008"/>
    <property type="match status" value="1"/>
</dbReference>
<evidence type="ECO:0000259" key="7">
    <source>
        <dbReference type="Pfam" id="PF07669"/>
    </source>
</evidence>
<name>A0A223S0N1_9ACTN</name>
<comment type="catalytic activity">
    <reaction evidence="5">
        <text>a 2'-deoxyadenosine in DNA + S-adenosyl-L-methionine = an N(6)-methyl-2'-deoxyadenosine in DNA + S-adenosyl-L-homocysteine + H(+)</text>
        <dbReference type="Rhea" id="RHEA:15197"/>
        <dbReference type="Rhea" id="RHEA-COMP:12418"/>
        <dbReference type="Rhea" id="RHEA-COMP:12419"/>
        <dbReference type="ChEBI" id="CHEBI:15378"/>
        <dbReference type="ChEBI" id="CHEBI:57856"/>
        <dbReference type="ChEBI" id="CHEBI:59789"/>
        <dbReference type="ChEBI" id="CHEBI:90615"/>
        <dbReference type="ChEBI" id="CHEBI:90616"/>
        <dbReference type="EC" id="2.1.1.72"/>
    </reaction>
</comment>
<dbReference type="InterPro" id="IPR011639">
    <property type="entry name" value="MethylTrfase_TaqI-like_dom"/>
</dbReference>
<organism evidence="9 10">
    <name type="scientific">Nocardiopsis gilva YIM 90087</name>
    <dbReference type="NCBI Taxonomy" id="1235441"/>
    <lineage>
        <taxon>Bacteria</taxon>
        <taxon>Bacillati</taxon>
        <taxon>Actinomycetota</taxon>
        <taxon>Actinomycetes</taxon>
        <taxon>Streptosporangiales</taxon>
        <taxon>Nocardiopsidaceae</taxon>
        <taxon>Nocardiopsis</taxon>
    </lineage>
</organism>
<evidence type="ECO:0000313" key="10">
    <source>
        <dbReference type="Proteomes" id="UP000215005"/>
    </source>
</evidence>
<evidence type="ECO:0000259" key="8">
    <source>
        <dbReference type="Pfam" id="PF22654"/>
    </source>
</evidence>
<protein>
    <recommendedName>
        <fullName evidence="1">site-specific DNA-methyltransferase (adenine-specific)</fullName>
        <ecNumber evidence="1">2.1.1.72</ecNumber>
    </recommendedName>
</protein>
<evidence type="ECO:0000313" key="9">
    <source>
        <dbReference type="EMBL" id="ASU81695.1"/>
    </source>
</evidence>
<dbReference type="PANTHER" id="PTHR33841">
    <property type="entry name" value="DNA METHYLTRANSFERASE YEEA-RELATED"/>
    <property type="match status" value="1"/>
</dbReference>
<evidence type="ECO:0000256" key="5">
    <source>
        <dbReference type="ARBA" id="ARBA00047942"/>
    </source>
</evidence>
<dbReference type="GO" id="GO:0009007">
    <property type="term" value="F:site-specific DNA-methyltransferase (adenine-specific) activity"/>
    <property type="evidence" value="ECO:0007669"/>
    <property type="project" value="UniProtKB-EC"/>
</dbReference>
<dbReference type="GO" id="GO:0032259">
    <property type="term" value="P:methylation"/>
    <property type="evidence" value="ECO:0007669"/>
    <property type="project" value="UniProtKB-KW"/>
</dbReference>
<dbReference type="Proteomes" id="UP000215005">
    <property type="component" value="Chromosome"/>
</dbReference>
<dbReference type="OrthoDB" id="4280289at2"/>
<dbReference type="AlphaFoldDB" id="A0A223S0N1"/>
<keyword evidence="2 9" id="KW-0489">Methyltransferase</keyword>
<evidence type="ECO:0000256" key="3">
    <source>
        <dbReference type="ARBA" id="ARBA00022679"/>
    </source>
</evidence>
<keyword evidence="4" id="KW-0949">S-adenosyl-L-methionine</keyword>
<reference evidence="9 10" key="1">
    <citation type="submission" date="2017-08" db="EMBL/GenBank/DDBJ databases">
        <title>The complete genome sequence of Nocardiopsis gilva YIM 90087.</title>
        <authorList>
            <person name="Yin M."/>
            <person name="Tang S."/>
        </authorList>
    </citation>
    <scope>NUCLEOTIDE SEQUENCE [LARGE SCALE GENOMIC DNA]</scope>
    <source>
        <strain evidence="9 10">YIM 90087</strain>
    </source>
</reference>
<feature type="domain" description="DUF7008" evidence="8">
    <location>
        <begin position="859"/>
        <end position="1240"/>
    </location>
</feature>
<feature type="compositionally biased region" description="Basic residues" evidence="6">
    <location>
        <begin position="1234"/>
        <end position="1244"/>
    </location>
</feature>
<dbReference type="InterPro" id="IPR029063">
    <property type="entry name" value="SAM-dependent_MTases_sf"/>
</dbReference>
<dbReference type="InterPro" id="IPR050953">
    <property type="entry name" value="N4_N6_ade-DNA_methylase"/>
</dbReference>
<dbReference type="PROSITE" id="PS00092">
    <property type="entry name" value="N6_MTASE"/>
    <property type="match status" value="1"/>
</dbReference>